<dbReference type="EMBL" id="GG745334">
    <property type="protein sequence ID" value="KNE59419.1"/>
    <property type="molecule type" value="Genomic_DNA"/>
</dbReference>
<reference evidence="2" key="2">
    <citation type="submission" date="2009-11" db="EMBL/GenBank/DDBJ databases">
        <title>The Genome Sequence of Allomyces macrogynus strain ATCC 38327.</title>
        <authorList>
            <consortium name="The Broad Institute Genome Sequencing Platform"/>
            <person name="Russ C."/>
            <person name="Cuomo C."/>
            <person name="Shea T."/>
            <person name="Young S.K."/>
            <person name="Zeng Q."/>
            <person name="Koehrsen M."/>
            <person name="Haas B."/>
            <person name="Borodovsky M."/>
            <person name="Guigo R."/>
            <person name="Alvarado L."/>
            <person name="Berlin A."/>
            <person name="Borenstein D."/>
            <person name="Chen Z."/>
            <person name="Engels R."/>
            <person name="Freedman E."/>
            <person name="Gellesch M."/>
            <person name="Goldberg J."/>
            <person name="Griggs A."/>
            <person name="Gujja S."/>
            <person name="Heiman D."/>
            <person name="Hepburn T."/>
            <person name="Howarth C."/>
            <person name="Jen D."/>
            <person name="Larson L."/>
            <person name="Lewis B."/>
            <person name="Mehta T."/>
            <person name="Park D."/>
            <person name="Pearson M."/>
            <person name="Roberts A."/>
            <person name="Saif S."/>
            <person name="Shenoy N."/>
            <person name="Sisk P."/>
            <person name="Stolte C."/>
            <person name="Sykes S."/>
            <person name="Walk T."/>
            <person name="White J."/>
            <person name="Yandava C."/>
            <person name="Burger G."/>
            <person name="Gray M.W."/>
            <person name="Holland P.W.H."/>
            <person name="King N."/>
            <person name="Lang F.B.F."/>
            <person name="Roger A.J."/>
            <person name="Ruiz-Trillo I."/>
            <person name="Lander E."/>
            <person name="Nusbaum C."/>
        </authorList>
    </citation>
    <scope>NUCLEOTIDE SEQUENCE [LARGE SCALE GENOMIC DNA]</scope>
    <source>
        <strain evidence="2">ATCC 38327</strain>
    </source>
</reference>
<reference evidence="1 2" key="1">
    <citation type="submission" date="2009-11" db="EMBL/GenBank/DDBJ databases">
        <title>Annotation of Allomyces macrogynus ATCC 38327.</title>
        <authorList>
            <consortium name="The Broad Institute Genome Sequencing Platform"/>
            <person name="Russ C."/>
            <person name="Cuomo C."/>
            <person name="Burger G."/>
            <person name="Gray M.W."/>
            <person name="Holland P.W.H."/>
            <person name="King N."/>
            <person name="Lang F.B.F."/>
            <person name="Roger A.J."/>
            <person name="Ruiz-Trillo I."/>
            <person name="Young S.K."/>
            <person name="Zeng Q."/>
            <person name="Gargeya S."/>
            <person name="Fitzgerald M."/>
            <person name="Haas B."/>
            <person name="Abouelleil A."/>
            <person name="Alvarado L."/>
            <person name="Arachchi H.M."/>
            <person name="Berlin A."/>
            <person name="Chapman S.B."/>
            <person name="Gearin G."/>
            <person name="Goldberg J."/>
            <person name="Griggs A."/>
            <person name="Gujja S."/>
            <person name="Hansen M."/>
            <person name="Heiman D."/>
            <person name="Howarth C."/>
            <person name="Larimer J."/>
            <person name="Lui A."/>
            <person name="MacDonald P.J.P."/>
            <person name="McCowen C."/>
            <person name="Montmayeur A."/>
            <person name="Murphy C."/>
            <person name="Neiman D."/>
            <person name="Pearson M."/>
            <person name="Priest M."/>
            <person name="Roberts A."/>
            <person name="Saif S."/>
            <person name="Shea T."/>
            <person name="Sisk P."/>
            <person name="Stolte C."/>
            <person name="Sykes S."/>
            <person name="Wortman J."/>
            <person name="Nusbaum C."/>
            <person name="Birren B."/>
        </authorList>
    </citation>
    <scope>NUCLEOTIDE SEQUENCE [LARGE SCALE GENOMIC DNA]</scope>
    <source>
        <strain evidence="1 2">ATCC 38327</strain>
    </source>
</reference>
<evidence type="ECO:0000313" key="1">
    <source>
        <dbReference type="EMBL" id="KNE59419.1"/>
    </source>
</evidence>
<protein>
    <submittedName>
        <fullName evidence="1">Uncharacterized protein</fullName>
    </submittedName>
</protein>
<keyword evidence="2" id="KW-1185">Reference proteome</keyword>
<organism evidence="1 2">
    <name type="scientific">Allomyces macrogynus (strain ATCC 38327)</name>
    <name type="common">Allomyces javanicus var. macrogynus</name>
    <dbReference type="NCBI Taxonomy" id="578462"/>
    <lineage>
        <taxon>Eukaryota</taxon>
        <taxon>Fungi</taxon>
        <taxon>Fungi incertae sedis</taxon>
        <taxon>Blastocladiomycota</taxon>
        <taxon>Blastocladiomycetes</taxon>
        <taxon>Blastocladiales</taxon>
        <taxon>Blastocladiaceae</taxon>
        <taxon>Allomyces</taxon>
    </lineage>
</organism>
<dbReference type="Proteomes" id="UP000054350">
    <property type="component" value="Unassembled WGS sequence"/>
</dbReference>
<proteinExistence type="predicted"/>
<dbReference type="AlphaFoldDB" id="A0A0L0SAI3"/>
<dbReference type="InterPro" id="IPR021278">
    <property type="entry name" value="ATP19"/>
</dbReference>
<gene>
    <name evidence="1" type="ORF">AMAG_18173</name>
</gene>
<dbReference type="Pfam" id="PF11022">
    <property type="entry name" value="ATP19"/>
    <property type="match status" value="1"/>
</dbReference>
<accession>A0A0L0SAI3</accession>
<dbReference type="VEuPathDB" id="FungiDB:AMAG_18173"/>
<sequence length="77" mass="8182">MAGGPQTYIVAGAKVPSRYLAVGSLLAYVAAGMMMTRSGPEVPVADQIKALDKDESAFVTKYMEKLAKEDTPAKAHH</sequence>
<name>A0A0L0SAI3_ALLM3</name>
<dbReference type="OrthoDB" id="2094445at2759"/>
<evidence type="ECO:0000313" key="2">
    <source>
        <dbReference type="Proteomes" id="UP000054350"/>
    </source>
</evidence>